<reference evidence="8" key="1">
    <citation type="journal article" date="2021" name="G3 (Bethesda)">
        <title>Genome and transcriptome analysis of the beet armyworm Spodoptera exigua reveals targets for pest control. .</title>
        <authorList>
            <person name="Simon S."/>
            <person name="Breeschoten T."/>
            <person name="Jansen H.J."/>
            <person name="Dirks R.P."/>
            <person name="Schranz M.E."/>
            <person name="Ros V.I.D."/>
        </authorList>
    </citation>
    <scope>NUCLEOTIDE SEQUENCE</scope>
    <source>
        <strain evidence="8">TB_SE_WUR_2020</strain>
    </source>
</reference>
<dbReference type="Gene3D" id="1.20.1250.20">
    <property type="entry name" value="MFS general substrate transporter like domains"/>
    <property type="match status" value="1"/>
</dbReference>
<keyword evidence="4" id="KW-0571">Peptide transport</keyword>
<dbReference type="Pfam" id="PF00854">
    <property type="entry name" value="PTR2"/>
    <property type="match status" value="1"/>
</dbReference>
<dbReference type="PANTHER" id="PTHR11654">
    <property type="entry name" value="OLIGOPEPTIDE TRANSPORTER-RELATED"/>
    <property type="match status" value="1"/>
</dbReference>
<keyword evidence="4" id="KW-0813">Transport</keyword>
<evidence type="ECO:0000256" key="7">
    <source>
        <dbReference type="SAM" id="Phobius"/>
    </source>
</evidence>
<evidence type="ECO:0000256" key="6">
    <source>
        <dbReference type="ARBA" id="ARBA00023136"/>
    </source>
</evidence>
<proteinExistence type="inferred from homology"/>
<gene>
    <name evidence="8" type="ORF">HF086_006918</name>
</gene>
<feature type="transmembrane region" description="Helical" evidence="7">
    <location>
        <begin position="59"/>
        <end position="83"/>
    </location>
</feature>
<comment type="similarity">
    <text evidence="2">Belongs to the major facilitator superfamily. Proton-dependent oligopeptide transporter (POT/PTR) (TC 2.A.17) family.</text>
</comment>
<sequence length="179" mass="20162">MTQRSIAKGVSNVTVGGFVVLRDFDFKSGAVYTINVYEDSTGVYHANAVMITPSNSIHILWLIPQYVVMTMGEVMFSVTGLEFSFTQAPSSMKSVLQSVWLLTVAFGNLIVVLIVEGNFLDAQWKEFFLFAGLMLIDMLIFTTMAFRYKYKELASSDENLAIEEIKMPEKTSQDKHEKN</sequence>
<dbReference type="GO" id="GO:0016020">
    <property type="term" value="C:membrane"/>
    <property type="evidence" value="ECO:0007669"/>
    <property type="project" value="UniProtKB-SubCell"/>
</dbReference>
<dbReference type="InterPro" id="IPR000109">
    <property type="entry name" value="POT_fam"/>
</dbReference>
<evidence type="ECO:0000313" key="8">
    <source>
        <dbReference type="EMBL" id="KAH9637274.1"/>
    </source>
</evidence>
<protein>
    <submittedName>
        <fullName evidence="8">Uncharacterized protein</fullName>
    </submittedName>
</protein>
<keyword evidence="5 7" id="KW-1133">Transmembrane helix</keyword>
<comment type="caution">
    <text evidence="8">The sequence shown here is derived from an EMBL/GenBank/DDBJ whole genome shotgun (WGS) entry which is preliminary data.</text>
</comment>
<dbReference type="Proteomes" id="UP000814243">
    <property type="component" value="Unassembled WGS sequence"/>
</dbReference>
<evidence type="ECO:0000256" key="1">
    <source>
        <dbReference type="ARBA" id="ARBA00004141"/>
    </source>
</evidence>
<keyword evidence="3 7" id="KW-0812">Transmembrane</keyword>
<evidence type="ECO:0000256" key="5">
    <source>
        <dbReference type="ARBA" id="ARBA00022989"/>
    </source>
</evidence>
<evidence type="ECO:0000256" key="3">
    <source>
        <dbReference type="ARBA" id="ARBA00022692"/>
    </source>
</evidence>
<feature type="transmembrane region" description="Helical" evidence="7">
    <location>
        <begin position="95"/>
        <end position="115"/>
    </location>
</feature>
<evidence type="ECO:0000313" key="9">
    <source>
        <dbReference type="Proteomes" id="UP000814243"/>
    </source>
</evidence>
<dbReference type="FunFam" id="1.20.1250.20:FF:000379">
    <property type="entry name" value="Uncharacterized protein, isoform A"/>
    <property type="match status" value="1"/>
</dbReference>
<accession>A0A922MIC6</accession>
<evidence type="ECO:0000256" key="2">
    <source>
        <dbReference type="ARBA" id="ARBA00005982"/>
    </source>
</evidence>
<feature type="transmembrane region" description="Helical" evidence="7">
    <location>
        <begin position="127"/>
        <end position="146"/>
    </location>
</feature>
<name>A0A922MIC6_SPOEX</name>
<dbReference type="GO" id="GO:0022857">
    <property type="term" value="F:transmembrane transporter activity"/>
    <property type="evidence" value="ECO:0007669"/>
    <property type="project" value="InterPro"/>
</dbReference>
<dbReference type="GO" id="GO:0015833">
    <property type="term" value="P:peptide transport"/>
    <property type="evidence" value="ECO:0007669"/>
    <property type="project" value="UniProtKB-KW"/>
</dbReference>
<dbReference type="EMBL" id="JACEFF010000448">
    <property type="protein sequence ID" value="KAH9637274.1"/>
    <property type="molecule type" value="Genomic_DNA"/>
</dbReference>
<keyword evidence="4" id="KW-0653">Protein transport</keyword>
<organism evidence="8 9">
    <name type="scientific">Spodoptera exigua</name>
    <name type="common">Beet armyworm</name>
    <name type="synonym">Noctua fulgens</name>
    <dbReference type="NCBI Taxonomy" id="7107"/>
    <lineage>
        <taxon>Eukaryota</taxon>
        <taxon>Metazoa</taxon>
        <taxon>Ecdysozoa</taxon>
        <taxon>Arthropoda</taxon>
        <taxon>Hexapoda</taxon>
        <taxon>Insecta</taxon>
        <taxon>Pterygota</taxon>
        <taxon>Neoptera</taxon>
        <taxon>Endopterygota</taxon>
        <taxon>Lepidoptera</taxon>
        <taxon>Glossata</taxon>
        <taxon>Ditrysia</taxon>
        <taxon>Noctuoidea</taxon>
        <taxon>Noctuidae</taxon>
        <taxon>Amphipyrinae</taxon>
        <taxon>Spodoptera</taxon>
    </lineage>
</organism>
<comment type="subcellular location">
    <subcellularLocation>
        <location evidence="1">Membrane</location>
        <topology evidence="1">Multi-pass membrane protein</topology>
    </subcellularLocation>
</comment>
<evidence type="ECO:0000256" key="4">
    <source>
        <dbReference type="ARBA" id="ARBA00022856"/>
    </source>
</evidence>
<dbReference type="InterPro" id="IPR036259">
    <property type="entry name" value="MFS_trans_sf"/>
</dbReference>
<dbReference type="AlphaFoldDB" id="A0A922MIC6"/>
<keyword evidence="6 7" id="KW-0472">Membrane</keyword>